<dbReference type="AlphaFoldDB" id="A0A0D3J010"/>
<dbReference type="EnsemblProtists" id="EOD16845">
    <property type="protein sequence ID" value="EOD16845"/>
    <property type="gene ID" value="EMIHUDRAFT_464278"/>
</dbReference>
<keyword evidence="4 9" id="KW-0812">Transmembrane</keyword>
<dbReference type="Gene3D" id="1.20.1740.10">
    <property type="entry name" value="Amino acid/polyamine transporter I"/>
    <property type="match status" value="1"/>
</dbReference>
<dbReference type="PANTHER" id="PTHR45826:SF2">
    <property type="entry name" value="AMINO ACID TRANSPORTER"/>
    <property type="match status" value="1"/>
</dbReference>
<dbReference type="PaxDb" id="2903-EOD16845"/>
<dbReference type="eggNOG" id="KOG1287">
    <property type="taxonomic scope" value="Eukaryota"/>
</dbReference>
<comment type="similarity">
    <text evidence="7">Belongs to the amino acid-polyamine-organocation (APC) superfamily. Polyamine:cation symporter (PHS) (TC 2.A.3.12) family.</text>
</comment>
<evidence type="ECO:0008006" key="12">
    <source>
        <dbReference type="Google" id="ProtNLM"/>
    </source>
</evidence>
<feature type="transmembrane region" description="Helical" evidence="9">
    <location>
        <begin position="28"/>
        <end position="46"/>
    </location>
</feature>
<dbReference type="HOGENOM" id="CLU_585861_0_0_1"/>
<feature type="transmembrane region" description="Helical" evidence="9">
    <location>
        <begin position="386"/>
        <end position="406"/>
    </location>
</feature>
<evidence type="ECO:0000256" key="6">
    <source>
        <dbReference type="ARBA" id="ARBA00023136"/>
    </source>
</evidence>
<evidence type="ECO:0000256" key="2">
    <source>
        <dbReference type="ARBA" id="ARBA00022448"/>
    </source>
</evidence>
<evidence type="ECO:0000256" key="3">
    <source>
        <dbReference type="ARBA" id="ARBA00022475"/>
    </source>
</evidence>
<evidence type="ECO:0000256" key="9">
    <source>
        <dbReference type="SAM" id="Phobius"/>
    </source>
</evidence>
<feature type="region of interest" description="Disordered" evidence="8">
    <location>
        <begin position="442"/>
        <end position="467"/>
    </location>
</feature>
<feature type="transmembrane region" description="Helical" evidence="9">
    <location>
        <begin position="349"/>
        <end position="366"/>
    </location>
</feature>
<keyword evidence="2" id="KW-0813">Transport</keyword>
<protein>
    <recommendedName>
        <fullName evidence="12">Cationic amino acid transporter</fullName>
    </recommendedName>
</protein>
<dbReference type="PIRSF" id="PIRSF006060">
    <property type="entry name" value="AA_transporter"/>
    <property type="match status" value="1"/>
</dbReference>
<feature type="transmembrane region" description="Helical" evidence="9">
    <location>
        <begin position="164"/>
        <end position="185"/>
    </location>
</feature>
<dbReference type="KEGG" id="ehx:EMIHUDRAFT_464278"/>
<comment type="subcellular location">
    <subcellularLocation>
        <location evidence="1">Cell membrane</location>
        <topology evidence="1">Multi-pass membrane protein</topology>
    </subcellularLocation>
</comment>
<dbReference type="GeneID" id="17263005"/>
<dbReference type="PANTHER" id="PTHR45826">
    <property type="entry name" value="POLYAMINE TRANSPORTER PUT1"/>
    <property type="match status" value="1"/>
</dbReference>
<dbReference type="Proteomes" id="UP000013827">
    <property type="component" value="Unassembled WGS sequence"/>
</dbReference>
<accession>A0A0D3J010</accession>
<name>A0A0D3J010_EMIH1</name>
<evidence type="ECO:0000256" key="4">
    <source>
        <dbReference type="ARBA" id="ARBA00022692"/>
    </source>
</evidence>
<dbReference type="Pfam" id="PF13520">
    <property type="entry name" value="AA_permease_2"/>
    <property type="match status" value="1"/>
</dbReference>
<dbReference type="GO" id="GO:0015203">
    <property type="term" value="F:polyamine transmembrane transporter activity"/>
    <property type="evidence" value="ECO:0007669"/>
    <property type="project" value="UniProtKB-ARBA"/>
</dbReference>
<evidence type="ECO:0000256" key="7">
    <source>
        <dbReference type="ARBA" id="ARBA00024041"/>
    </source>
</evidence>
<reference evidence="10" key="2">
    <citation type="submission" date="2024-10" db="UniProtKB">
        <authorList>
            <consortium name="EnsemblProtists"/>
        </authorList>
    </citation>
    <scope>IDENTIFICATION</scope>
</reference>
<sequence length="467" mass="48264">MCPSAASPGRNAPLLHTASSTAESERRVGACSLVVIGFFWVSGGIYGSEDLLSAGPPLVIFGFVLTVALTFALPNALMTAELATFLPADGGQVAWVYEALGSVGHHNALWVWLCNLLDAAVYPQLAASYGSHALRLDPSQSQARDAAPPSAKHAAWRLRPSRTALWAASACSIFELLLSWAVWLYSGFSSLGSMAGEVVPFAVALSVDPVRQHFTAGYFGELADSLGGRPLRAFFSAGSVASLVRLGRSVAILAAERTSLAVAAVVDARACGAALPHASPPADYPSASPAHTESRAATGAVSRLCASLVRWVRAEPPCGGAPRWAVLLNAACAFGLAQLPYSSLVEVEMTLYCASHLFFLAAFLALRVQRPHAARLFRVPGGTLAAAAYCVPPLLICVATVTANTLALRDPAATDATVALRLAALALVAASAVHLAVRRVAGSPSGSPPEDSEPAGGSEPPAARAIL</sequence>
<dbReference type="GO" id="GO:0005886">
    <property type="term" value="C:plasma membrane"/>
    <property type="evidence" value="ECO:0007669"/>
    <property type="project" value="UniProtKB-SubCell"/>
</dbReference>
<keyword evidence="3" id="KW-1003">Cell membrane</keyword>
<keyword evidence="6 9" id="KW-0472">Membrane</keyword>
<dbReference type="RefSeq" id="XP_005769274.1">
    <property type="nucleotide sequence ID" value="XM_005769217.1"/>
</dbReference>
<keyword evidence="11" id="KW-1185">Reference proteome</keyword>
<proteinExistence type="inferred from homology"/>
<evidence type="ECO:0000313" key="10">
    <source>
        <dbReference type="EnsemblProtists" id="EOD16845"/>
    </source>
</evidence>
<evidence type="ECO:0000256" key="1">
    <source>
        <dbReference type="ARBA" id="ARBA00004651"/>
    </source>
</evidence>
<dbReference type="InterPro" id="IPR044566">
    <property type="entry name" value="RMV1-like"/>
</dbReference>
<evidence type="ECO:0000256" key="5">
    <source>
        <dbReference type="ARBA" id="ARBA00022989"/>
    </source>
</evidence>
<keyword evidence="5 9" id="KW-1133">Transmembrane helix</keyword>
<evidence type="ECO:0000256" key="8">
    <source>
        <dbReference type="SAM" id="MobiDB-lite"/>
    </source>
</evidence>
<reference evidence="11" key="1">
    <citation type="journal article" date="2013" name="Nature">
        <title>Pan genome of the phytoplankton Emiliania underpins its global distribution.</title>
        <authorList>
            <person name="Read B.A."/>
            <person name="Kegel J."/>
            <person name="Klute M.J."/>
            <person name="Kuo A."/>
            <person name="Lefebvre S.C."/>
            <person name="Maumus F."/>
            <person name="Mayer C."/>
            <person name="Miller J."/>
            <person name="Monier A."/>
            <person name="Salamov A."/>
            <person name="Young J."/>
            <person name="Aguilar M."/>
            <person name="Claverie J.M."/>
            <person name="Frickenhaus S."/>
            <person name="Gonzalez K."/>
            <person name="Herman E.K."/>
            <person name="Lin Y.C."/>
            <person name="Napier J."/>
            <person name="Ogata H."/>
            <person name="Sarno A.F."/>
            <person name="Shmutz J."/>
            <person name="Schroeder D."/>
            <person name="de Vargas C."/>
            <person name="Verret F."/>
            <person name="von Dassow P."/>
            <person name="Valentin K."/>
            <person name="Van de Peer Y."/>
            <person name="Wheeler G."/>
            <person name="Dacks J.B."/>
            <person name="Delwiche C.F."/>
            <person name="Dyhrman S.T."/>
            <person name="Glockner G."/>
            <person name="John U."/>
            <person name="Richards T."/>
            <person name="Worden A.Z."/>
            <person name="Zhang X."/>
            <person name="Grigoriev I.V."/>
            <person name="Allen A.E."/>
            <person name="Bidle K."/>
            <person name="Borodovsky M."/>
            <person name="Bowler C."/>
            <person name="Brownlee C."/>
            <person name="Cock J.M."/>
            <person name="Elias M."/>
            <person name="Gladyshev V.N."/>
            <person name="Groth M."/>
            <person name="Guda C."/>
            <person name="Hadaegh A."/>
            <person name="Iglesias-Rodriguez M.D."/>
            <person name="Jenkins J."/>
            <person name="Jones B.M."/>
            <person name="Lawson T."/>
            <person name="Leese F."/>
            <person name="Lindquist E."/>
            <person name="Lobanov A."/>
            <person name="Lomsadze A."/>
            <person name="Malik S.B."/>
            <person name="Marsh M.E."/>
            <person name="Mackinder L."/>
            <person name="Mock T."/>
            <person name="Mueller-Roeber B."/>
            <person name="Pagarete A."/>
            <person name="Parker M."/>
            <person name="Probert I."/>
            <person name="Quesneville H."/>
            <person name="Raines C."/>
            <person name="Rensing S.A."/>
            <person name="Riano-Pachon D.M."/>
            <person name="Richier S."/>
            <person name="Rokitta S."/>
            <person name="Shiraiwa Y."/>
            <person name="Soanes D.M."/>
            <person name="van der Giezen M."/>
            <person name="Wahlund T.M."/>
            <person name="Williams B."/>
            <person name="Wilson W."/>
            <person name="Wolfe G."/>
            <person name="Wurch L.L."/>
        </authorList>
    </citation>
    <scope>NUCLEOTIDE SEQUENCE</scope>
</reference>
<feature type="transmembrane region" description="Helical" evidence="9">
    <location>
        <begin position="58"/>
        <end position="77"/>
    </location>
</feature>
<organism evidence="10 11">
    <name type="scientific">Emiliania huxleyi (strain CCMP1516)</name>
    <dbReference type="NCBI Taxonomy" id="280463"/>
    <lineage>
        <taxon>Eukaryota</taxon>
        <taxon>Haptista</taxon>
        <taxon>Haptophyta</taxon>
        <taxon>Prymnesiophyceae</taxon>
        <taxon>Isochrysidales</taxon>
        <taxon>Noelaerhabdaceae</taxon>
        <taxon>Emiliania</taxon>
    </lineage>
</organism>
<feature type="transmembrane region" description="Helical" evidence="9">
    <location>
        <begin position="418"/>
        <end position="437"/>
    </location>
</feature>
<feature type="compositionally biased region" description="Low complexity" evidence="8">
    <location>
        <begin position="442"/>
        <end position="461"/>
    </location>
</feature>
<evidence type="ECO:0000313" key="11">
    <source>
        <dbReference type="Proteomes" id="UP000013827"/>
    </source>
</evidence>
<dbReference type="InterPro" id="IPR002293">
    <property type="entry name" value="AA/rel_permease1"/>
</dbReference>
<dbReference type="STRING" id="2903.R1DQQ6"/>